<dbReference type="InterPro" id="IPR013558">
    <property type="entry name" value="CTNNB1-bd_N"/>
</dbReference>
<evidence type="ECO:0000256" key="3">
    <source>
        <dbReference type="ARBA" id="ARBA00023125"/>
    </source>
</evidence>
<organism evidence="9 10">
    <name type="scientific">Liparis tanakae</name>
    <name type="common">Tanaka's snailfish</name>
    <dbReference type="NCBI Taxonomy" id="230148"/>
    <lineage>
        <taxon>Eukaryota</taxon>
        <taxon>Metazoa</taxon>
        <taxon>Chordata</taxon>
        <taxon>Craniata</taxon>
        <taxon>Vertebrata</taxon>
        <taxon>Euteleostomi</taxon>
        <taxon>Actinopterygii</taxon>
        <taxon>Neopterygii</taxon>
        <taxon>Teleostei</taxon>
        <taxon>Neoteleostei</taxon>
        <taxon>Acanthomorphata</taxon>
        <taxon>Eupercaria</taxon>
        <taxon>Perciformes</taxon>
        <taxon>Cottioidei</taxon>
        <taxon>Cottales</taxon>
        <taxon>Liparidae</taxon>
        <taxon>Liparis</taxon>
    </lineage>
</organism>
<dbReference type="Proteomes" id="UP000314294">
    <property type="component" value="Unassembled WGS sequence"/>
</dbReference>
<name>A0A4Z2FX71_9TELE</name>
<feature type="region of interest" description="Disordered" evidence="7">
    <location>
        <begin position="1"/>
        <end position="67"/>
    </location>
</feature>
<gene>
    <name evidence="9" type="primary">tcf7l1b_1</name>
    <name evidence="9" type="ORF">EYF80_044867</name>
</gene>
<keyword evidence="3" id="KW-0238">DNA-binding</keyword>
<accession>A0A4Z2FX71</accession>
<dbReference type="GO" id="GO:0060070">
    <property type="term" value="P:canonical Wnt signaling pathway"/>
    <property type="evidence" value="ECO:0007669"/>
    <property type="project" value="TreeGrafter"/>
</dbReference>
<feature type="compositionally biased region" description="Basic and acidic residues" evidence="7">
    <location>
        <begin position="14"/>
        <end position="38"/>
    </location>
</feature>
<dbReference type="GO" id="GO:0000978">
    <property type="term" value="F:RNA polymerase II cis-regulatory region sequence-specific DNA binding"/>
    <property type="evidence" value="ECO:0007669"/>
    <property type="project" value="TreeGrafter"/>
</dbReference>
<evidence type="ECO:0000313" key="9">
    <source>
        <dbReference type="EMBL" id="TNN44932.1"/>
    </source>
</evidence>
<dbReference type="GO" id="GO:1990907">
    <property type="term" value="C:beta-catenin-TCF complex"/>
    <property type="evidence" value="ECO:0007669"/>
    <property type="project" value="TreeGrafter"/>
</dbReference>
<dbReference type="AlphaFoldDB" id="A0A4Z2FX71"/>
<sequence length="128" mass="14218">MPQIEDLGATDELLAFKDEGDQDDKRTASSERDLDDVKSSLVNESESSSDSEADRRSRSDADLQNRIRHSHLFQEALRRQQDGGLFQPSPYVGYPFFMIPDLGNLCGPYLTNAALPPSARTVSLLLCV</sequence>
<comment type="caution">
    <text evidence="9">The sequence shown here is derived from an EMBL/GenBank/DDBJ whole genome shotgun (WGS) entry which is preliminary data.</text>
</comment>
<keyword evidence="6" id="KW-0539">Nucleus</keyword>
<protein>
    <submittedName>
        <fullName evidence="9">Transcription factor 7-like 1-B</fullName>
    </submittedName>
</protein>
<dbReference type="GO" id="GO:0000785">
    <property type="term" value="C:chromatin"/>
    <property type="evidence" value="ECO:0007669"/>
    <property type="project" value="TreeGrafter"/>
</dbReference>
<dbReference type="PANTHER" id="PTHR10373">
    <property type="entry name" value="TRANSCRIPTION FACTOR 7 FAMILY MEMBER"/>
    <property type="match status" value="1"/>
</dbReference>
<dbReference type="GO" id="GO:0000981">
    <property type="term" value="F:DNA-binding transcription factor activity, RNA polymerase II-specific"/>
    <property type="evidence" value="ECO:0007669"/>
    <property type="project" value="TreeGrafter"/>
</dbReference>
<evidence type="ECO:0000256" key="6">
    <source>
        <dbReference type="ARBA" id="ARBA00023242"/>
    </source>
</evidence>
<keyword evidence="4" id="KW-0010">Activator</keyword>
<evidence type="ECO:0000259" key="8">
    <source>
        <dbReference type="Pfam" id="PF08347"/>
    </source>
</evidence>
<dbReference type="Gene3D" id="4.10.900.10">
    <property type="entry name" value="TCF3-CBD (Catenin binding domain)"/>
    <property type="match status" value="1"/>
</dbReference>
<feature type="domain" description="CTNNB1 binding N-teminal" evidence="8">
    <location>
        <begin position="6"/>
        <end position="121"/>
    </location>
</feature>
<keyword evidence="5" id="KW-0804">Transcription</keyword>
<dbReference type="InterPro" id="IPR027397">
    <property type="entry name" value="Catenin-bd_sf"/>
</dbReference>
<evidence type="ECO:0000256" key="5">
    <source>
        <dbReference type="ARBA" id="ARBA00023163"/>
    </source>
</evidence>
<evidence type="ECO:0000256" key="1">
    <source>
        <dbReference type="ARBA" id="ARBA00004123"/>
    </source>
</evidence>
<evidence type="ECO:0000256" key="7">
    <source>
        <dbReference type="SAM" id="MobiDB-lite"/>
    </source>
</evidence>
<proteinExistence type="predicted"/>
<keyword evidence="10" id="KW-1185">Reference proteome</keyword>
<feature type="compositionally biased region" description="Basic and acidic residues" evidence="7">
    <location>
        <begin position="52"/>
        <end position="65"/>
    </location>
</feature>
<evidence type="ECO:0000313" key="10">
    <source>
        <dbReference type="Proteomes" id="UP000314294"/>
    </source>
</evidence>
<dbReference type="EMBL" id="SRLO01000876">
    <property type="protein sequence ID" value="TNN44932.1"/>
    <property type="molecule type" value="Genomic_DNA"/>
</dbReference>
<dbReference type="Pfam" id="PF08347">
    <property type="entry name" value="CTNNB1_binding"/>
    <property type="match status" value="1"/>
</dbReference>
<dbReference type="GO" id="GO:0060429">
    <property type="term" value="P:epithelium development"/>
    <property type="evidence" value="ECO:0007669"/>
    <property type="project" value="UniProtKB-ARBA"/>
</dbReference>
<comment type="subcellular location">
    <subcellularLocation>
        <location evidence="1">Nucleus</location>
    </subcellularLocation>
</comment>
<dbReference type="OrthoDB" id="2307332at2759"/>
<dbReference type="GO" id="GO:0071664">
    <property type="term" value="C:catenin-TCF7L2 complex"/>
    <property type="evidence" value="ECO:0007669"/>
    <property type="project" value="TreeGrafter"/>
</dbReference>
<evidence type="ECO:0000256" key="4">
    <source>
        <dbReference type="ARBA" id="ARBA00023159"/>
    </source>
</evidence>
<dbReference type="PANTHER" id="PTHR10373:SF32">
    <property type="entry name" value="TRANSCRIPTION FACTOR 7-LIKE 2"/>
    <property type="match status" value="1"/>
</dbReference>
<keyword evidence="2" id="KW-0805">Transcription regulation</keyword>
<evidence type="ECO:0000256" key="2">
    <source>
        <dbReference type="ARBA" id="ARBA00023015"/>
    </source>
</evidence>
<reference evidence="9 10" key="1">
    <citation type="submission" date="2019-03" db="EMBL/GenBank/DDBJ databases">
        <title>First draft genome of Liparis tanakae, snailfish: a comprehensive survey of snailfish specific genes.</title>
        <authorList>
            <person name="Kim W."/>
            <person name="Song I."/>
            <person name="Jeong J.-H."/>
            <person name="Kim D."/>
            <person name="Kim S."/>
            <person name="Ryu S."/>
            <person name="Song J.Y."/>
            <person name="Lee S.K."/>
        </authorList>
    </citation>
    <scope>NUCLEOTIDE SEQUENCE [LARGE SCALE GENOMIC DNA]</scope>
    <source>
        <tissue evidence="9">Muscle</tissue>
    </source>
</reference>
<dbReference type="InterPro" id="IPR024940">
    <property type="entry name" value="TCF/LEF"/>
</dbReference>